<sequence>MTARDYSYLRCMLRKYPIGIQSFRKIRQGGYVYIDKTKIIHQLVETGQYYFLSRPRRFGKSLLVDTIEELFTGSKELFEGLWIHDKWDWTQTNPVIHFDFAKLPYKEVGLTEAINRAIAINATNLGIEVTGDNIKDCFRELIEKASAKGQVVILIDEYDKPIIDFLDEPEVVDIHRSILKSFYSILKPSDDYIRLLLITGVSQFSQVSIFSDLNNLNNITLNTHYGGIVGITQQELEDNFAPEIIELKKENPDILPQIKQWYNGYTWNMKTWVYNPFSVLNFMDDPIFDNYWYATGTPTFLFKLLKKSKLFDVDGMRIGRSDLATFDISNADPGPLLFQTGYLTIKKTSADRKVIELGYPNEEVKESFLNGLLSTYREIYPTGSMPVISDVKEALRNGDVPGLITQLNSLIATIPYDHWNAGTESIFNVIIYLTFKLTGVDVYTEVHSAKGRSDVLVKTERFIYALELKLDGTAEEALQQIKDKGYLQPYAADNRKKLAVGITFSSEKREVSTYMVEQC</sequence>
<gene>
    <name evidence="2" type="ORF">SAMN05192529_10710</name>
</gene>
<dbReference type="Proteomes" id="UP000199041">
    <property type="component" value="Unassembled WGS sequence"/>
</dbReference>
<dbReference type="SUPFAM" id="SSF52540">
    <property type="entry name" value="P-loop containing nucleoside triphosphate hydrolases"/>
    <property type="match status" value="1"/>
</dbReference>
<organism evidence="2 3">
    <name type="scientific">Arachidicoccus rhizosphaerae</name>
    <dbReference type="NCBI Taxonomy" id="551991"/>
    <lineage>
        <taxon>Bacteria</taxon>
        <taxon>Pseudomonadati</taxon>
        <taxon>Bacteroidota</taxon>
        <taxon>Chitinophagia</taxon>
        <taxon>Chitinophagales</taxon>
        <taxon>Chitinophagaceae</taxon>
        <taxon>Arachidicoccus</taxon>
    </lineage>
</organism>
<dbReference type="Pfam" id="PF09820">
    <property type="entry name" value="AAA-ATPase_like"/>
    <property type="match status" value="1"/>
</dbReference>
<dbReference type="EMBL" id="FNQY01000007">
    <property type="protein sequence ID" value="SEA04761.1"/>
    <property type="molecule type" value="Genomic_DNA"/>
</dbReference>
<dbReference type="InterPro" id="IPR018631">
    <property type="entry name" value="AAA-ATPase-like_dom"/>
</dbReference>
<dbReference type="Gene3D" id="3.40.50.300">
    <property type="entry name" value="P-loop containing nucleotide triphosphate hydrolases"/>
    <property type="match status" value="1"/>
</dbReference>
<dbReference type="PANTHER" id="PTHR34825:SF1">
    <property type="entry name" value="AAA-ATPASE-LIKE DOMAIN-CONTAINING PROTEIN"/>
    <property type="match status" value="1"/>
</dbReference>
<reference evidence="2 3" key="1">
    <citation type="submission" date="2016-10" db="EMBL/GenBank/DDBJ databases">
        <authorList>
            <person name="de Groot N.N."/>
        </authorList>
    </citation>
    <scope>NUCLEOTIDE SEQUENCE [LARGE SCALE GENOMIC DNA]</scope>
    <source>
        <strain evidence="2 3">Vu-144</strain>
    </source>
</reference>
<dbReference type="AlphaFoldDB" id="A0A1H3Y100"/>
<evidence type="ECO:0000313" key="2">
    <source>
        <dbReference type="EMBL" id="SEA04761.1"/>
    </source>
</evidence>
<proteinExistence type="predicted"/>
<dbReference type="Pfam" id="PF08011">
    <property type="entry name" value="PDDEXK_9"/>
    <property type="match status" value="1"/>
</dbReference>
<dbReference type="InterPro" id="IPR027417">
    <property type="entry name" value="P-loop_NTPase"/>
</dbReference>
<dbReference type="PANTHER" id="PTHR34825">
    <property type="entry name" value="CONSERVED PROTEIN, WITH A WEAK D-GALACTARATE DEHYDRATASE/ALTRONATE HYDROLASE DOMAIN"/>
    <property type="match status" value="1"/>
</dbReference>
<dbReference type="InterPro" id="IPR012547">
    <property type="entry name" value="PDDEXK_9"/>
</dbReference>
<name>A0A1H3Y100_9BACT</name>
<feature type="domain" description="AAA-ATPase-like" evidence="1">
    <location>
        <begin position="17"/>
        <end position="210"/>
    </location>
</feature>
<keyword evidence="3" id="KW-1185">Reference proteome</keyword>
<dbReference type="STRING" id="551991.SAMN05192529_10710"/>
<accession>A0A1H3Y100</accession>
<protein>
    <submittedName>
        <fullName evidence="2">PD-(D/E)XK nuclease superfamily protein</fullName>
    </submittedName>
</protein>
<evidence type="ECO:0000313" key="3">
    <source>
        <dbReference type="Proteomes" id="UP000199041"/>
    </source>
</evidence>
<evidence type="ECO:0000259" key="1">
    <source>
        <dbReference type="Pfam" id="PF09820"/>
    </source>
</evidence>